<dbReference type="STRING" id="1314800.A0A1B7ND47"/>
<reference evidence="5 6" key="1">
    <citation type="submission" date="2016-06" db="EMBL/GenBank/DDBJ databases">
        <title>Comparative genomics of the ectomycorrhizal sister species Rhizopogon vinicolor and Rhizopogon vesiculosus (Basidiomycota: Boletales) reveals a divergence of the mating type B locus.</title>
        <authorList>
            <consortium name="DOE Joint Genome Institute"/>
            <person name="Mujic A.B."/>
            <person name="Kuo A."/>
            <person name="Tritt A."/>
            <person name="Lipzen A."/>
            <person name="Chen C."/>
            <person name="Johnson J."/>
            <person name="Sharma A."/>
            <person name="Barry K."/>
            <person name="Grigoriev I.V."/>
            <person name="Spatafora J.W."/>
        </authorList>
    </citation>
    <scope>NUCLEOTIDE SEQUENCE [LARGE SCALE GENOMIC DNA]</scope>
    <source>
        <strain evidence="5 6">AM-OR11-026</strain>
    </source>
</reference>
<feature type="repeat" description="WD" evidence="3">
    <location>
        <begin position="129"/>
        <end position="170"/>
    </location>
</feature>
<dbReference type="PROSITE" id="PS50011">
    <property type="entry name" value="PROTEIN_KINASE_DOM"/>
    <property type="match status" value="1"/>
</dbReference>
<dbReference type="Pfam" id="PF23414">
    <property type="entry name" value="Beta-prop_EML_2"/>
    <property type="match status" value="1"/>
</dbReference>
<sequence>MRGHTDIMAGFAFFNDGGRIVTCSWDKTLRIWDVQKGTLLGEPFQGHQDRVFSVAVSPDDKRIVSGGKDRTIIIWDVESKQKVFDPLVKHRDEVNSVCFSPDGKRAASGSDDYTVVVWDAVTGTVLTTIEGHRYFVFSVAFSPDGLKLASGSWDFAIRVWRADNAELLFEINAHHHYIRSVVWSPDGQQLVSASDDNTVKFWDTSTGQQIGQPCIGHTECIHSIAISSDGSFIATASNDRTVRLWSTDTHQQIEQTLEISDRVHCVAIPKNGTLLASDGPGYDVYLWSIADMPKLHHEHERHKEELESNQEADFHVLSTPSSEGLTRESHNTSAAYSLLMVPATSPETKIDRIRAGNKDEGNVEDIRSFDVSAISKSARLFLLIFKIHPAVYLLGHTTTSQISFTGSAPQYSFVQGVLDSQLYFPVEVALRDLTASITKVGNFPVARGGFGEVWKCIHQTDHGPTDVAVKALLVYASDHLCDSEGMEKKTKRLQREIKICARLKHPNILPVVGYTYGFGLLMAIVCPWAESGNLTTYVERENATLTVVRRFRIHVNYVLMVVSADRYHGRFKIPSHIHGDLTGPNVLIHGDGTACLTDFGLSLMYSEVMTTSAASWTSAFHGNFRWLAPELLGDSEDELPVRPSTHSDIYSFGGIMLHVLTGKIPYYYLSEAAVIQRLGAGIKPLRARYPPVSDKYWRFISICWSDALESRPSAEEIVEWIEDEYDSLGA</sequence>
<name>A0A1B7ND47_9AGAM</name>
<dbReference type="InterPro" id="IPR001680">
    <property type="entry name" value="WD40_rpt"/>
</dbReference>
<dbReference type="InterPro" id="IPR036322">
    <property type="entry name" value="WD40_repeat_dom_sf"/>
</dbReference>
<dbReference type="Pfam" id="PF00400">
    <property type="entry name" value="WD40"/>
    <property type="match status" value="2"/>
</dbReference>
<dbReference type="GO" id="GO:1990234">
    <property type="term" value="C:transferase complex"/>
    <property type="evidence" value="ECO:0007669"/>
    <property type="project" value="UniProtKB-ARBA"/>
</dbReference>
<dbReference type="SUPFAM" id="SSF56112">
    <property type="entry name" value="Protein kinase-like (PK-like)"/>
    <property type="match status" value="1"/>
</dbReference>
<dbReference type="InterPro" id="IPR055442">
    <property type="entry name" value="Beta-prop_EML-like_2nd"/>
</dbReference>
<dbReference type="Gene3D" id="1.10.510.10">
    <property type="entry name" value="Transferase(Phosphotransferase) domain 1"/>
    <property type="match status" value="1"/>
</dbReference>
<protein>
    <submittedName>
        <fullName evidence="5">WD40 repeat-like protein</fullName>
    </submittedName>
</protein>
<dbReference type="OrthoDB" id="3203311at2759"/>
<dbReference type="Pfam" id="PF07714">
    <property type="entry name" value="PK_Tyr_Ser-Thr"/>
    <property type="match status" value="1"/>
</dbReference>
<organism evidence="5 6">
    <name type="scientific">Rhizopogon vinicolor AM-OR11-026</name>
    <dbReference type="NCBI Taxonomy" id="1314800"/>
    <lineage>
        <taxon>Eukaryota</taxon>
        <taxon>Fungi</taxon>
        <taxon>Dikarya</taxon>
        <taxon>Basidiomycota</taxon>
        <taxon>Agaricomycotina</taxon>
        <taxon>Agaricomycetes</taxon>
        <taxon>Agaricomycetidae</taxon>
        <taxon>Boletales</taxon>
        <taxon>Suillineae</taxon>
        <taxon>Rhizopogonaceae</taxon>
        <taxon>Rhizopogon</taxon>
    </lineage>
</organism>
<evidence type="ECO:0000256" key="3">
    <source>
        <dbReference type="PROSITE-ProRule" id="PRU00221"/>
    </source>
</evidence>
<evidence type="ECO:0000313" key="6">
    <source>
        <dbReference type="Proteomes" id="UP000092154"/>
    </source>
</evidence>
<dbReference type="Gene3D" id="2.130.10.10">
    <property type="entry name" value="YVTN repeat-like/Quinoprotein amine dehydrogenase"/>
    <property type="match status" value="2"/>
</dbReference>
<dbReference type="PRINTS" id="PR00320">
    <property type="entry name" value="GPROTEINBRPT"/>
</dbReference>
<dbReference type="InterPro" id="IPR001245">
    <property type="entry name" value="Ser-Thr/Tyr_kinase_cat_dom"/>
</dbReference>
<dbReference type="PROSITE" id="PS50082">
    <property type="entry name" value="WD_REPEATS_2"/>
    <property type="match status" value="6"/>
</dbReference>
<gene>
    <name evidence="5" type="ORF">K503DRAFT_862807</name>
</gene>
<feature type="repeat" description="WD" evidence="3">
    <location>
        <begin position="44"/>
        <end position="85"/>
    </location>
</feature>
<dbReference type="PROSITE" id="PS50294">
    <property type="entry name" value="WD_REPEATS_REGION"/>
    <property type="match status" value="6"/>
</dbReference>
<keyword evidence="6" id="KW-1185">Reference proteome</keyword>
<dbReference type="InterPro" id="IPR011009">
    <property type="entry name" value="Kinase-like_dom_sf"/>
</dbReference>
<dbReference type="PANTHER" id="PTHR22847">
    <property type="entry name" value="WD40 REPEAT PROTEIN"/>
    <property type="match status" value="1"/>
</dbReference>
<dbReference type="GO" id="GO:0005524">
    <property type="term" value="F:ATP binding"/>
    <property type="evidence" value="ECO:0007669"/>
    <property type="project" value="InterPro"/>
</dbReference>
<proteinExistence type="predicted"/>
<evidence type="ECO:0000313" key="5">
    <source>
        <dbReference type="EMBL" id="OAX42759.1"/>
    </source>
</evidence>
<dbReference type="Proteomes" id="UP000092154">
    <property type="component" value="Unassembled WGS sequence"/>
</dbReference>
<dbReference type="PROSITE" id="PS00678">
    <property type="entry name" value="WD_REPEATS_1"/>
    <property type="match status" value="3"/>
</dbReference>
<dbReference type="CDD" id="cd00200">
    <property type="entry name" value="WD40"/>
    <property type="match status" value="1"/>
</dbReference>
<dbReference type="PANTHER" id="PTHR22847:SF637">
    <property type="entry name" value="WD REPEAT DOMAIN 5B"/>
    <property type="match status" value="1"/>
</dbReference>
<evidence type="ECO:0000256" key="2">
    <source>
        <dbReference type="ARBA" id="ARBA00022737"/>
    </source>
</evidence>
<dbReference type="GO" id="GO:0004672">
    <property type="term" value="F:protein kinase activity"/>
    <property type="evidence" value="ECO:0007669"/>
    <property type="project" value="InterPro"/>
</dbReference>
<feature type="domain" description="Protein kinase" evidence="4">
    <location>
        <begin position="439"/>
        <end position="728"/>
    </location>
</feature>
<dbReference type="SMART" id="SM00320">
    <property type="entry name" value="WD40"/>
    <property type="match status" value="7"/>
</dbReference>
<dbReference type="InterPro" id="IPR015943">
    <property type="entry name" value="WD40/YVTN_repeat-like_dom_sf"/>
</dbReference>
<feature type="repeat" description="WD" evidence="3">
    <location>
        <begin position="87"/>
        <end position="128"/>
    </location>
</feature>
<keyword evidence="1 3" id="KW-0853">WD repeat</keyword>
<evidence type="ECO:0000259" key="4">
    <source>
        <dbReference type="PROSITE" id="PS50011"/>
    </source>
</evidence>
<dbReference type="AlphaFoldDB" id="A0A1B7ND47"/>
<feature type="repeat" description="WD" evidence="3">
    <location>
        <begin position="1"/>
        <end position="42"/>
    </location>
</feature>
<accession>A0A1B7ND47</accession>
<feature type="repeat" description="WD" evidence="3">
    <location>
        <begin position="214"/>
        <end position="255"/>
    </location>
</feature>
<dbReference type="SUPFAM" id="SSF50978">
    <property type="entry name" value="WD40 repeat-like"/>
    <property type="match status" value="1"/>
</dbReference>
<dbReference type="InterPro" id="IPR019775">
    <property type="entry name" value="WD40_repeat_CS"/>
</dbReference>
<dbReference type="InParanoid" id="A0A1B7ND47"/>
<feature type="repeat" description="WD" evidence="3">
    <location>
        <begin position="171"/>
        <end position="212"/>
    </location>
</feature>
<dbReference type="EMBL" id="KV448150">
    <property type="protein sequence ID" value="OAX42759.1"/>
    <property type="molecule type" value="Genomic_DNA"/>
</dbReference>
<dbReference type="InterPro" id="IPR000719">
    <property type="entry name" value="Prot_kinase_dom"/>
</dbReference>
<keyword evidence="2" id="KW-0677">Repeat</keyword>
<evidence type="ECO:0000256" key="1">
    <source>
        <dbReference type="ARBA" id="ARBA00022574"/>
    </source>
</evidence>
<dbReference type="InterPro" id="IPR020472">
    <property type="entry name" value="WD40_PAC1"/>
</dbReference>